<accession>A0A540VD24</accession>
<dbReference type="CDD" id="cd00156">
    <property type="entry name" value="REC"/>
    <property type="match status" value="1"/>
</dbReference>
<proteinExistence type="predicted"/>
<dbReference type="Gene3D" id="3.40.50.2300">
    <property type="match status" value="1"/>
</dbReference>
<reference evidence="4 5" key="1">
    <citation type="submission" date="2019-06" db="EMBL/GenBank/DDBJ databases">
        <title>Genome sequence of Litorilinea aerophila BAA-2444.</title>
        <authorList>
            <person name="Maclea K.S."/>
            <person name="Maurais E.G."/>
            <person name="Iannazzi L.C."/>
        </authorList>
    </citation>
    <scope>NUCLEOTIDE SEQUENCE [LARGE SCALE GENOMIC DNA]</scope>
    <source>
        <strain evidence="4 5">ATCC BAA-2444</strain>
    </source>
</reference>
<dbReference type="Proteomes" id="UP000317371">
    <property type="component" value="Unassembled WGS sequence"/>
</dbReference>
<evidence type="ECO:0000256" key="2">
    <source>
        <dbReference type="SAM" id="MobiDB-lite"/>
    </source>
</evidence>
<evidence type="ECO:0000256" key="1">
    <source>
        <dbReference type="PROSITE-ProRule" id="PRU00169"/>
    </source>
</evidence>
<dbReference type="OrthoDB" id="165483at2"/>
<feature type="compositionally biased region" description="Basic and acidic residues" evidence="2">
    <location>
        <begin position="10"/>
        <end position="22"/>
    </location>
</feature>
<dbReference type="SUPFAM" id="SSF52172">
    <property type="entry name" value="CheY-like"/>
    <property type="match status" value="1"/>
</dbReference>
<feature type="region of interest" description="Disordered" evidence="2">
    <location>
        <begin position="284"/>
        <end position="304"/>
    </location>
</feature>
<keyword evidence="5" id="KW-1185">Reference proteome</keyword>
<evidence type="ECO:0000259" key="3">
    <source>
        <dbReference type="PROSITE" id="PS50110"/>
    </source>
</evidence>
<dbReference type="PANTHER" id="PTHR34796">
    <property type="entry name" value="EXPRESSED PROTEIN"/>
    <property type="match status" value="1"/>
</dbReference>
<dbReference type="AlphaFoldDB" id="A0A540VD24"/>
<dbReference type="Gene3D" id="1.10.3450.10">
    <property type="entry name" value="TTHA0068-like"/>
    <property type="match status" value="1"/>
</dbReference>
<evidence type="ECO:0000313" key="4">
    <source>
        <dbReference type="EMBL" id="TQE94668.1"/>
    </source>
</evidence>
<dbReference type="InParanoid" id="A0A540VD24"/>
<dbReference type="PANTHER" id="PTHR34796:SF1">
    <property type="entry name" value="EXPRESSED PROTEIN"/>
    <property type="match status" value="1"/>
</dbReference>
<comment type="caution">
    <text evidence="4">The sequence shown here is derived from an EMBL/GenBank/DDBJ whole genome shotgun (WGS) entry which is preliminary data.</text>
</comment>
<organism evidence="4 5">
    <name type="scientific">Litorilinea aerophila</name>
    <dbReference type="NCBI Taxonomy" id="1204385"/>
    <lineage>
        <taxon>Bacteria</taxon>
        <taxon>Bacillati</taxon>
        <taxon>Chloroflexota</taxon>
        <taxon>Caldilineae</taxon>
        <taxon>Caldilineales</taxon>
        <taxon>Caldilineaceae</taxon>
        <taxon>Litorilinea</taxon>
    </lineage>
</organism>
<dbReference type="InterPro" id="IPR005500">
    <property type="entry name" value="DUF309"/>
</dbReference>
<dbReference type="GO" id="GO:0000160">
    <property type="term" value="P:phosphorelay signal transduction system"/>
    <property type="evidence" value="ECO:0007669"/>
    <property type="project" value="InterPro"/>
</dbReference>
<gene>
    <name evidence="4" type="ORF">FKZ61_15515</name>
</gene>
<dbReference type="InterPro" id="IPR011006">
    <property type="entry name" value="CheY-like_superfamily"/>
</dbReference>
<dbReference type="InterPro" id="IPR023203">
    <property type="entry name" value="TTHA0068_sf"/>
</dbReference>
<name>A0A540VD24_9CHLR</name>
<protein>
    <submittedName>
        <fullName evidence="4">DUF309 domain-containing protein</fullName>
    </submittedName>
</protein>
<dbReference type="EMBL" id="VIGC01000021">
    <property type="protein sequence ID" value="TQE94668.1"/>
    <property type="molecule type" value="Genomic_DNA"/>
</dbReference>
<dbReference type="PROSITE" id="PS50110">
    <property type="entry name" value="RESPONSE_REGULATORY"/>
    <property type="match status" value="1"/>
</dbReference>
<dbReference type="SUPFAM" id="SSF140663">
    <property type="entry name" value="TTHA0068-like"/>
    <property type="match status" value="1"/>
</dbReference>
<sequence>MPMCPSQPSHQRDTARDDRPAGQDEAASTLPPAPPPTVVCLEPDLFFAARLEDVIRAAGGKPVTVETPEAFVAAVDRTFPVLALVDLNTPGDWYRAIERCKIRPHTRQVPIYAFGSHVDVETLKAARRAGADHAWARSRMMEQLVDVVTRHVQPPVRYPEGWDDVLPEEARAGVEAFNQGHFFEQHEHFEEAWLAEPRPIREMYQGILQVGVAFLLIQRGKWNGALKMFRRGLPRLRGLPDVCQGIHIGKLRAQAEAIHREITALGPKRLAEFDPARFPKIELVAQAGPESTSTAPESPPAQGE</sequence>
<feature type="modified residue" description="4-aspartylphosphate" evidence="1">
    <location>
        <position position="86"/>
    </location>
</feature>
<feature type="domain" description="Response regulatory" evidence="3">
    <location>
        <begin position="37"/>
        <end position="152"/>
    </location>
</feature>
<keyword evidence="1" id="KW-0597">Phosphoprotein</keyword>
<feature type="region of interest" description="Disordered" evidence="2">
    <location>
        <begin position="1"/>
        <end position="37"/>
    </location>
</feature>
<dbReference type="InterPro" id="IPR001789">
    <property type="entry name" value="Sig_transdc_resp-reg_receiver"/>
</dbReference>
<dbReference type="Pfam" id="PF03745">
    <property type="entry name" value="DUF309"/>
    <property type="match status" value="1"/>
</dbReference>
<evidence type="ECO:0000313" key="5">
    <source>
        <dbReference type="Proteomes" id="UP000317371"/>
    </source>
</evidence>